<evidence type="ECO:0000313" key="4">
    <source>
        <dbReference type="Proteomes" id="UP000502508"/>
    </source>
</evidence>
<organism evidence="3 4">
    <name type="scientific">Phytohabitans flavus</name>
    <dbReference type="NCBI Taxonomy" id="1076124"/>
    <lineage>
        <taxon>Bacteria</taxon>
        <taxon>Bacillati</taxon>
        <taxon>Actinomycetota</taxon>
        <taxon>Actinomycetes</taxon>
        <taxon>Micromonosporales</taxon>
        <taxon>Micromonosporaceae</taxon>
    </lineage>
</organism>
<dbReference type="RefSeq" id="WP_173037250.1">
    <property type="nucleotide sequence ID" value="NZ_AP022870.1"/>
</dbReference>
<dbReference type="Proteomes" id="UP000502508">
    <property type="component" value="Chromosome"/>
</dbReference>
<dbReference type="PROSITE" id="PS51318">
    <property type="entry name" value="TAT"/>
    <property type="match status" value="1"/>
</dbReference>
<protein>
    <submittedName>
        <fullName evidence="3">PA-phosphatase</fullName>
    </submittedName>
</protein>
<dbReference type="InterPro" id="IPR052559">
    <property type="entry name" value="V-haloperoxidase"/>
</dbReference>
<feature type="domain" description="Phosphatidic acid phosphatase type 2/haloperoxidase" evidence="2">
    <location>
        <begin position="300"/>
        <end position="421"/>
    </location>
</feature>
<keyword evidence="1" id="KW-0732">Signal</keyword>
<dbReference type="CDD" id="cd03398">
    <property type="entry name" value="PAP2_haloperoxidase"/>
    <property type="match status" value="1"/>
</dbReference>
<accession>A0A6F8XUL9</accession>
<name>A0A6F8XUL9_9ACTN</name>
<dbReference type="PANTHER" id="PTHR34599:SF1">
    <property type="entry name" value="PHOSPHATIDIC ACID PHOSPHATASE TYPE 2_HALOPEROXIDASE DOMAIN-CONTAINING PROTEIN"/>
    <property type="match status" value="1"/>
</dbReference>
<dbReference type="PANTHER" id="PTHR34599">
    <property type="entry name" value="PEROXIDASE-RELATED"/>
    <property type="match status" value="1"/>
</dbReference>
<evidence type="ECO:0000313" key="3">
    <source>
        <dbReference type="EMBL" id="BCB77489.1"/>
    </source>
</evidence>
<dbReference type="SUPFAM" id="SSF48317">
    <property type="entry name" value="Acid phosphatase/Vanadium-dependent haloperoxidase"/>
    <property type="match status" value="1"/>
</dbReference>
<feature type="signal peptide" evidence="1">
    <location>
        <begin position="1"/>
        <end position="37"/>
    </location>
</feature>
<reference evidence="3 4" key="2">
    <citation type="submission" date="2020-03" db="EMBL/GenBank/DDBJ databases">
        <authorList>
            <person name="Ichikawa N."/>
            <person name="Kimura A."/>
            <person name="Kitahashi Y."/>
            <person name="Uohara A."/>
        </authorList>
    </citation>
    <scope>NUCLEOTIDE SEQUENCE [LARGE SCALE GENOMIC DNA]</scope>
    <source>
        <strain evidence="3 4">NBRC 107702</strain>
    </source>
</reference>
<keyword evidence="4" id="KW-1185">Reference proteome</keyword>
<sequence length="428" mass="46687">MTRRGRSRRSALRVALAAAVALSSPLLLSSTGTPASATPPTPNAVVTWDALAQESIWDVAQQGPHVQARSFSIIHGAIYDAVNAIARKPYQPYLGAPPATGSESVDAAVATAAFRTLEWLFPAQQAALQTKYDNFMAGVPNGSSKTAGAAIGQKTANTMIAFRTNDGAFGSRLWREGTGPGQWRRTPPGFGSDGGWVMDLKPFLIPDATMFTTSGPPALTSAQYTRDFNEVKAIGAANSTIRTPDQTDSARWWHDRRLTEWEIKRQLAVKNRLTNLQAARMFAMVDMTEMDALIACYYEKYRWSFWRPFTSIPEAGTDGNPNTVADPAWTPLLITPPHPDYTSGHACFTAASMGALAYFYGTDRMSFSATSADTGTTRHFDRFSEAVAEVIEARIWGGIHTRTADVQGALIGARTLAYMIPRYFRPTR</sequence>
<proteinExistence type="predicted"/>
<dbReference type="Gene3D" id="1.10.606.20">
    <property type="match status" value="1"/>
</dbReference>
<reference evidence="3 4" key="1">
    <citation type="submission" date="2020-03" db="EMBL/GenBank/DDBJ databases">
        <title>Whole genome shotgun sequence of Phytohabitans flavus NBRC 107702.</title>
        <authorList>
            <person name="Komaki H."/>
            <person name="Tamura T."/>
        </authorList>
    </citation>
    <scope>NUCLEOTIDE SEQUENCE [LARGE SCALE GENOMIC DNA]</scope>
    <source>
        <strain evidence="3 4">NBRC 107702</strain>
    </source>
</reference>
<dbReference type="EMBL" id="AP022870">
    <property type="protein sequence ID" value="BCB77489.1"/>
    <property type="molecule type" value="Genomic_DNA"/>
</dbReference>
<dbReference type="KEGG" id="pfla:Pflav_038990"/>
<dbReference type="InterPro" id="IPR000326">
    <property type="entry name" value="PAP2/HPO"/>
</dbReference>
<dbReference type="Pfam" id="PF01569">
    <property type="entry name" value="PAP2"/>
    <property type="match status" value="1"/>
</dbReference>
<feature type="chain" id="PRO_5026289950" evidence="1">
    <location>
        <begin position="38"/>
        <end position="428"/>
    </location>
</feature>
<evidence type="ECO:0000256" key="1">
    <source>
        <dbReference type="SAM" id="SignalP"/>
    </source>
</evidence>
<evidence type="ECO:0000259" key="2">
    <source>
        <dbReference type="Pfam" id="PF01569"/>
    </source>
</evidence>
<dbReference type="AlphaFoldDB" id="A0A6F8XUL9"/>
<dbReference type="InterPro" id="IPR006311">
    <property type="entry name" value="TAT_signal"/>
</dbReference>
<gene>
    <name evidence="3" type="ORF">Pflav_038990</name>
</gene>
<dbReference type="InterPro" id="IPR036938">
    <property type="entry name" value="PAP2/HPO_sf"/>
</dbReference>